<keyword evidence="4 5" id="KW-0720">Serine protease</keyword>
<evidence type="ECO:0000256" key="5">
    <source>
        <dbReference type="PROSITE-ProRule" id="PRU01240"/>
    </source>
</evidence>
<dbReference type="InterPro" id="IPR023828">
    <property type="entry name" value="Peptidase_S8_Ser-AS"/>
</dbReference>
<dbReference type="InterPro" id="IPR036852">
    <property type="entry name" value="Peptidase_S8/S53_dom_sf"/>
</dbReference>
<dbReference type="PRINTS" id="PR00723">
    <property type="entry name" value="SUBTILISIN"/>
</dbReference>
<dbReference type="PROSITE" id="PS00138">
    <property type="entry name" value="SUBTILASE_SER"/>
    <property type="match status" value="1"/>
</dbReference>
<dbReference type="InterPro" id="IPR050131">
    <property type="entry name" value="Peptidase_S8_subtilisin-like"/>
</dbReference>
<name>A0A6L6QP28_9BURK</name>
<feature type="domain" description="Peptidase S8/S53" evidence="7">
    <location>
        <begin position="165"/>
        <end position="411"/>
    </location>
</feature>
<dbReference type="EMBL" id="WNKX01000030">
    <property type="protein sequence ID" value="MTW13955.1"/>
    <property type="molecule type" value="Genomic_DNA"/>
</dbReference>
<dbReference type="Proteomes" id="UP000472320">
    <property type="component" value="Unassembled WGS sequence"/>
</dbReference>
<dbReference type="InterPro" id="IPR013783">
    <property type="entry name" value="Ig-like_fold"/>
</dbReference>
<dbReference type="PROSITE" id="PS00137">
    <property type="entry name" value="SUBTILASE_HIS"/>
    <property type="match status" value="1"/>
</dbReference>
<dbReference type="PANTHER" id="PTHR43806">
    <property type="entry name" value="PEPTIDASE S8"/>
    <property type="match status" value="1"/>
</dbReference>
<dbReference type="Pfam" id="PF00082">
    <property type="entry name" value="Peptidase_S8"/>
    <property type="match status" value="1"/>
</dbReference>
<dbReference type="Gene3D" id="3.40.50.200">
    <property type="entry name" value="Peptidase S8/S53 domain"/>
    <property type="match status" value="1"/>
</dbReference>
<feature type="non-terminal residue" evidence="9">
    <location>
        <position position="492"/>
    </location>
</feature>
<dbReference type="PROSITE" id="PS51892">
    <property type="entry name" value="SUBTILASE"/>
    <property type="match status" value="1"/>
</dbReference>
<feature type="active site" description="Charge relay system" evidence="5">
    <location>
        <position position="174"/>
    </location>
</feature>
<dbReference type="AlphaFoldDB" id="A0A6L6QP28"/>
<feature type="active site" description="Charge relay system" evidence="5">
    <location>
        <position position="363"/>
    </location>
</feature>
<dbReference type="PROSITE" id="PS00136">
    <property type="entry name" value="SUBTILASE_ASP"/>
    <property type="match status" value="1"/>
</dbReference>
<sequence>MGVDAPVRVVMQSSTGIDRRAVLVFLFLKTGTRTMKTITTFSAAIATAIATLAAPAFAAPSEDFAQGRIIVEPKAGLTVAEFAKILKANGAGNARKLGQSNIHLIDVAHGSEKAVAAKLKNNPHFKFAELDKRVLVSAAYNDPYLGSQWHISKIGAPTAWDSAQGANVTIAILDTGVDSTHPDLAPHMVAGWDIYGNTSNTSDLCGHGTAVAGSAAAAGNNAIGVSGVSGQSKIMPLRIAYKGTDGLCYAYASTIASGVTYAADHGAKVANVSFSNAANSTAVQSAGNYLKSKGGLLFVSANNNARDEGFTPSTALIAVSSTDSNDNLSSFSSYGAFVSLSAPGSNIYTTNNGGGYGGWNGTSFSSPVAAGAAALVMSANPSLTSDQVQNILFSTAVDLGAAGRDIYFGYGRVNAAAAVAAAGTAPAADSTAPTVSIAAPLGSSTVSGLVAVSVNAADNVGVARVDLKVNGTVVASDVAGPYGFSWDSTSVA</sequence>
<evidence type="ECO:0000313" key="9">
    <source>
        <dbReference type="EMBL" id="MTW13955.1"/>
    </source>
</evidence>
<evidence type="ECO:0000256" key="3">
    <source>
        <dbReference type="ARBA" id="ARBA00022801"/>
    </source>
</evidence>
<dbReference type="InterPro" id="IPR015500">
    <property type="entry name" value="Peptidase_S8_subtilisin-rel"/>
</dbReference>
<protein>
    <submittedName>
        <fullName evidence="9">S8 family serine peptidase</fullName>
    </submittedName>
</protein>
<dbReference type="Gene3D" id="2.60.40.10">
    <property type="entry name" value="Immunoglobulins"/>
    <property type="match status" value="1"/>
</dbReference>
<accession>A0A6L6QP28</accession>
<evidence type="ECO:0000259" key="7">
    <source>
        <dbReference type="Pfam" id="PF00082"/>
    </source>
</evidence>
<gene>
    <name evidence="9" type="ORF">GM658_25405</name>
</gene>
<dbReference type="InterPro" id="IPR022398">
    <property type="entry name" value="Peptidase_S8_His-AS"/>
</dbReference>
<evidence type="ECO:0000313" key="10">
    <source>
        <dbReference type="Proteomes" id="UP000472320"/>
    </source>
</evidence>
<keyword evidence="3 5" id="KW-0378">Hydrolase</keyword>
<dbReference type="OrthoDB" id="9790784at2"/>
<dbReference type="GO" id="GO:0006508">
    <property type="term" value="P:proteolysis"/>
    <property type="evidence" value="ECO:0007669"/>
    <property type="project" value="UniProtKB-KW"/>
</dbReference>
<dbReference type="Pfam" id="PF17957">
    <property type="entry name" value="Big_7"/>
    <property type="match status" value="1"/>
</dbReference>
<dbReference type="InterPro" id="IPR054399">
    <property type="entry name" value="Fervidolysin-like_N_prodom"/>
</dbReference>
<dbReference type="InterPro" id="IPR000209">
    <property type="entry name" value="Peptidase_S8/S53_dom"/>
</dbReference>
<comment type="similarity">
    <text evidence="1 5 6">Belongs to the peptidase S8 family.</text>
</comment>
<dbReference type="SUPFAM" id="SSF52743">
    <property type="entry name" value="Subtilisin-like"/>
    <property type="match status" value="1"/>
</dbReference>
<feature type="domain" description="Fervidolysin-like N-terminal prodomain" evidence="8">
    <location>
        <begin position="55"/>
        <end position="130"/>
    </location>
</feature>
<evidence type="ECO:0000256" key="6">
    <source>
        <dbReference type="RuleBase" id="RU003355"/>
    </source>
</evidence>
<evidence type="ECO:0000259" key="8">
    <source>
        <dbReference type="Pfam" id="PF22148"/>
    </source>
</evidence>
<evidence type="ECO:0000256" key="4">
    <source>
        <dbReference type="ARBA" id="ARBA00022825"/>
    </source>
</evidence>
<comment type="caution">
    <text evidence="9">The sequence shown here is derived from an EMBL/GenBank/DDBJ whole genome shotgun (WGS) entry which is preliminary data.</text>
</comment>
<keyword evidence="2 5" id="KW-0645">Protease</keyword>
<dbReference type="GO" id="GO:0004252">
    <property type="term" value="F:serine-type endopeptidase activity"/>
    <property type="evidence" value="ECO:0007669"/>
    <property type="project" value="UniProtKB-UniRule"/>
</dbReference>
<dbReference type="PANTHER" id="PTHR43806:SF11">
    <property type="entry name" value="CEREVISIN-RELATED"/>
    <property type="match status" value="1"/>
</dbReference>
<reference evidence="9 10" key="1">
    <citation type="submission" date="2019-11" db="EMBL/GenBank/DDBJ databases">
        <title>Type strains purchased from KCTC, JCM and DSMZ.</title>
        <authorList>
            <person name="Lu H."/>
        </authorList>
    </citation>
    <scope>NUCLEOTIDE SEQUENCE [LARGE SCALE GENOMIC DNA]</scope>
    <source>
        <strain evidence="9 10">JCM 31587</strain>
    </source>
</reference>
<proteinExistence type="inferred from homology"/>
<organism evidence="9 10">
    <name type="scientific">Massilia eburnea</name>
    <dbReference type="NCBI Taxonomy" id="1776165"/>
    <lineage>
        <taxon>Bacteria</taxon>
        <taxon>Pseudomonadati</taxon>
        <taxon>Pseudomonadota</taxon>
        <taxon>Betaproteobacteria</taxon>
        <taxon>Burkholderiales</taxon>
        <taxon>Oxalobacteraceae</taxon>
        <taxon>Telluria group</taxon>
        <taxon>Massilia</taxon>
    </lineage>
</organism>
<evidence type="ECO:0000256" key="2">
    <source>
        <dbReference type="ARBA" id="ARBA00022670"/>
    </source>
</evidence>
<keyword evidence="10" id="KW-1185">Reference proteome</keyword>
<dbReference type="Pfam" id="PF22148">
    <property type="entry name" value="Fervidolysin_NPro-like"/>
    <property type="match status" value="1"/>
</dbReference>
<evidence type="ECO:0000256" key="1">
    <source>
        <dbReference type="ARBA" id="ARBA00011073"/>
    </source>
</evidence>
<feature type="active site" description="Charge relay system" evidence="5">
    <location>
        <position position="207"/>
    </location>
</feature>
<dbReference type="InterPro" id="IPR023827">
    <property type="entry name" value="Peptidase_S8_Asp-AS"/>
</dbReference>